<dbReference type="RefSeq" id="WP_282908505.1">
    <property type="nucleotide sequence ID" value="NZ_JAGRPV010000001.1"/>
</dbReference>
<dbReference type="CDD" id="cd02208">
    <property type="entry name" value="cupin_RmlC-like"/>
    <property type="match status" value="1"/>
</dbReference>
<accession>A0ABT6TH14</accession>
<dbReference type="InterPro" id="IPR011051">
    <property type="entry name" value="RmlC_Cupin_sf"/>
</dbReference>
<dbReference type="SUPFAM" id="SSF46689">
    <property type="entry name" value="Homeodomain-like"/>
    <property type="match status" value="2"/>
</dbReference>
<dbReference type="InterPro" id="IPR003313">
    <property type="entry name" value="AraC-bd"/>
</dbReference>
<keyword evidence="2" id="KW-0238">DNA-binding</keyword>
<dbReference type="InterPro" id="IPR009057">
    <property type="entry name" value="Homeodomain-like_sf"/>
</dbReference>
<gene>
    <name evidence="5" type="ORF">KB449_11500</name>
</gene>
<organism evidence="5 6">
    <name type="scientific">Cohnella hashimotonis</name>
    <dbReference type="NCBI Taxonomy" id="2826895"/>
    <lineage>
        <taxon>Bacteria</taxon>
        <taxon>Bacillati</taxon>
        <taxon>Bacillota</taxon>
        <taxon>Bacilli</taxon>
        <taxon>Bacillales</taxon>
        <taxon>Paenibacillaceae</taxon>
        <taxon>Cohnella</taxon>
    </lineage>
</organism>
<dbReference type="PROSITE" id="PS01124">
    <property type="entry name" value="HTH_ARAC_FAMILY_2"/>
    <property type="match status" value="1"/>
</dbReference>
<dbReference type="PRINTS" id="PR00032">
    <property type="entry name" value="HTHARAC"/>
</dbReference>
<evidence type="ECO:0000256" key="2">
    <source>
        <dbReference type="ARBA" id="ARBA00023125"/>
    </source>
</evidence>
<reference evidence="5" key="1">
    <citation type="submission" date="2023-04" db="EMBL/GenBank/DDBJ databases">
        <title>Comparative genomic analysis of Cohnella hashimotonis sp. nov., isolated from the International Space Station.</title>
        <authorList>
            <person name="Venkateswaran K."/>
            <person name="Simpson A."/>
        </authorList>
    </citation>
    <scope>NUCLEOTIDE SEQUENCE</scope>
    <source>
        <strain evidence="5">F6_2S_P_1</strain>
    </source>
</reference>
<keyword evidence="3" id="KW-0804">Transcription</keyword>
<dbReference type="EMBL" id="JAGRPV010000001">
    <property type="protein sequence ID" value="MDI4645593.1"/>
    <property type="molecule type" value="Genomic_DNA"/>
</dbReference>
<evidence type="ECO:0000256" key="3">
    <source>
        <dbReference type="ARBA" id="ARBA00023163"/>
    </source>
</evidence>
<dbReference type="InterPro" id="IPR018060">
    <property type="entry name" value="HTH_AraC"/>
</dbReference>
<dbReference type="PROSITE" id="PS00041">
    <property type="entry name" value="HTH_ARAC_FAMILY_1"/>
    <property type="match status" value="1"/>
</dbReference>
<dbReference type="InterPro" id="IPR018062">
    <property type="entry name" value="HTH_AraC-typ_CS"/>
</dbReference>
<dbReference type="SMART" id="SM00342">
    <property type="entry name" value="HTH_ARAC"/>
    <property type="match status" value="1"/>
</dbReference>
<sequence length="297" mass="33363">MSEDSFLFVTRTLNENNRRCSDGDGVAFQIYNWGFEWQHYDNPVHRHSFYEICYVLDGAGEYEDEDITYKLEAGTLFASLPGHWHQIRSRTGLQLFFVAFEVVSAASSPEARQYDAGLLDSPSPVVAGPEGVTALLWRALYRHVLQHRADGEPHTNSLCALLLRSFPGTFGRPDGTPVAKAKSSSRSRTHLVQLAKRYIRDNLSGSLGLAEVSAYLNISGRHLSRVFKEELGQSLVDYVTRERMLSAEGLLKTTLCSVKEIADLTGYQSVHYFTRVFSDRYGIPPAEYRKKSLPAST</sequence>
<dbReference type="Proteomes" id="UP001161691">
    <property type="component" value="Unassembled WGS sequence"/>
</dbReference>
<protein>
    <submittedName>
        <fullName evidence="5">AraC family transcriptional regulator</fullName>
    </submittedName>
</protein>
<dbReference type="Pfam" id="PF02311">
    <property type="entry name" value="AraC_binding"/>
    <property type="match status" value="1"/>
</dbReference>
<dbReference type="SUPFAM" id="SSF51182">
    <property type="entry name" value="RmlC-like cupins"/>
    <property type="match status" value="1"/>
</dbReference>
<dbReference type="PANTHER" id="PTHR43280:SF28">
    <property type="entry name" value="HTH-TYPE TRANSCRIPTIONAL ACTIVATOR RHAS"/>
    <property type="match status" value="1"/>
</dbReference>
<dbReference type="Gene3D" id="1.10.10.60">
    <property type="entry name" value="Homeodomain-like"/>
    <property type="match status" value="2"/>
</dbReference>
<comment type="caution">
    <text evidence="5">The sequence shown here is derived from an EMBL/GenBank/DDBJ whole genome shotgun (WGS) entry which is preliminary data.</text>
</comment>
<evidence type="ECO:0000313" key="5">
    <source>
        <dbReference type="EMBL" id="MDI4645593.1"/>
    </source>
</evidence>
<keyword evidence="6" id="KW-1185">Reference proteome</keyword>
<evidence type="ECO:0000256" key="1">
    <source>
        <dbReference type="ARBA" id="ARBA00023015"/>
    </source>
</evidence>
<dbReference type="InterPro" id="IPR020449">
    <property type="entry name" value="Tscrpt_reg_AraC-type_HTH"/>
</dbReference>
<feature type="domain" description="HTH araC/xylS-type" evidence="4">
    <location>
        <begin position="193"/>
        <end position="291"/>
    </location>
</feature>
<evidence type="ECO:0000259" key="4">
    <source>
        <dbReference type="PROSITE" id="PS01124"/>
    </source>
</evidence>
<evidence type="ECO:0000313" key="6">
    <source>
        <dbReference type="Proteomes" id="UP001161691"/>
    </source>
</evidence>
<keyword evidence="1" id="KW-0805">Transcription regulation</keyword>
<dbReference type="Gene3D" id="2.60.120.10">
    <property type="entry name" value="Jelly Rolls"/>
    <property type="match status" value="1"/>
</dbReference>
<name>A0ABT6TH14_9BACL</name>
<dbReference type="Pfam" id="PF12833">
    <property type="entry name" value="HTH_18"/>
    <property type="match status" value="1"/>
</dbReference>
<proteinExistence type="predicted"/>
<dbReference type="InterPro" id="IPR014710">
    <property type="entry name" value="RmlC-like_jellyroll"/>
</dbReference>
<dbReference type="PANTHER" id="PTHR43280">
    <property type="entry name" value="ARAC-FAMILY TRANSCRIPTIONAL REGULATOR"/>
    <property type="match status" value="1"/>
</dbReference>